<reference evidence="2 3" key="1">
    <citation type="submission" date="2019-09" db="EMBL/GenBank/DDBJ databases">
        <title>Distinct polysaccharide growth profiles of human intestinal Prevotella copri isolates.</title>
        <authorList>
            <person name="Fehlner-Peach H."/>
            <person name="Magnabosco C."/>
            <person name="Raghavan V."/>
            <person name="Scher J.U."/>
            <person name="Tett A."/>
            <person name="Cox L.M."/>
            <person name="Gottsegen C."/>
            <person name="Watters A."/>
            <person name="Wiltshire- Gordon J.D."/>
            <person name="Segata N."/>
            <person name="Bonneau R."/>
            <person name="Littman D.R."/>
        </authorList>
    </citation>
    <scope>NUCLEOTIDE SEQUENCE [LARGE SCALE GENOMIC DNA]</scope>
    <source>
        <strain evidence="3">iA622</strain>
    </source>
</reference>
<dbReference type="InterPro" id="IPR007345">
    <property type="entry name" value="Polysacch_pyruvyl_Trfase"/>
</dbReference>
<gene>
    <name evidence="2" type="ORF">F7D73_08330</name>
</gene>
<keyword evidence="2" id="KW-0808">Transferase</keyword>
<dbReference type="Proteomes" id="UP000480425">
    <property type="component" value="Unassembled WGS sequence"/>
</dbReference>
<dbReference type="Pfam" id="PF04230">
    <property type="entry name" value="PS_pyruv_trans"/>
    <property type="match status" value="1"/>
</dbReference>
<organism evidence="2 3">
    <name type="scientific">Segatella copri</name>
    <dbReference type="NCBI Taxonomy" id="165179"/>
    <lineage>
        <taxon>Bacteria</taxon>
        <taxon>Pseudomonadati</taxon>
        <taxon>Bacteroidota</taxon>
        <taxon>Bacteroidia</taxon>
        <taxon>Bacteroidales</taxon>
        <taxon>Prevotellaceae</taxon>
        <taxon>Segatella</taxon>
    </lineage>
</organism>
<evidence type="ECO:0000313" key="3">
    <source>
        <dbReference type="Proteomes" id="UP000480425"/>
    </source>
</evidence>
<dbReference type="RefSeq" id="WP_153123811.1">
    <property type="nucleotide sequence ID" value="NZ_VZCB01000063.1"/>
</dbReference>
<dbReference type="OrthoDB" id="9799278at2"/>
<proteinExistence type="predicted"/>
<dbReference type="GO" id="GO:0016740">
    <property type="term" value="F:transferase activity"/>
    <property type="evidence" value="ECO:0007669"/>
    <property type="project" value="UniProtKB-KW"/>
</dbReference>
<name>A0A6G1U1A6_9BACT</name>
<comment type="caution">
    <text evidence="2">The sequence shown here is derived from an EMBL/GenBank/DDBJ whole genome shotgun (WGS) entry which is preliminary data.</text>
</comment>
<evidence type="ECO:0000259" key="1">
    <source>
        <dbReference type="Pfam" id="PF04230"/>
    </source>
</evidence>
<protein>
    <submittedName>
        <fullName evidence="2">Polysaccharide pyruvyl transferase family protein</fullName>
    </submittedName>
</protein>
<dbReference type="EMBL" id="VZCB01000063">
    <property type="protein sequence ID" value="MQN80959.1"/>
    <property type="molecule type" value="Genomic_DNA"/>
</dbReference>
<dbReference type="AlphaFoldDB" id="A0A6G1U1A6"/>
<evidence type="ECO:0000313" key="2">
    <source>
        <dbReference type="EMBL" id="MQN80959.1"/>
    </source>
</evidence>
<feature type="domain" description="Polysaccharide pyruvyl transferase" evidence="1">
    <location>
        <begin position="13"/>
        <end position="285"/>
    </location>
</feature>
<accession>A0A6G1U1A6</accession>
<sequence length="348" mass="40448">MKYGILTFHNIPNIGALLQAYGLCTTIRKLGAECDLIDYQCNNIIYRELTFHPAVGFLRNVLAKYIWRKTERKIKSCQYFMKQQNFYSKKLYTKKNIGEANKDYDAFISGSDMIWNLFVTGNDLTYFLDFVDEDKPKYSYASSVGAEWDSNTLCKVQPLLHKYNSVSVRESDTCQIINDMGIPCKNVVDPTMLLTRDEWAKIALPPKEKDYVLVYFPTKENKQAALDYAKRHGKKVLMINMWLFSPGFKNVSPMDPPSWLGYFMNASAVFTDSYHGILFSLYFHKLFWTGNYGNRILSLINTLGLQGCLLKNDRDLINEIDYRLVDEKLHKLRIDSYNFIKNQILNKS</sequence>